<comment type="caution">
    <text evidence="3">The sequence shown here is derived from an EMBL/GenBank/DDBJ whole genome shotgun (WGS) entry which is preliminary data.</text>
</comment>
<name>A0A0P7UCI3_SCLFO</name>
<dbReference type="SUPFAM" id="SSF54695">
    <property type="entry name" value="POZ domain"/>
    <property type="match status" value="1"/>
</dbReference>
<dbReference type="Gene3D" id="3.30.710.10">
    <property type="entry name" value="Potassium Channel Kv1.1, Chain A"/>
    <property type="match status" value="1"/>
</dbReference>
<accession>A0A0P7UCI3</accession>
<feature type="non-terminal residue" evidence="3">
    <location>
        <position position="1"/>
    </location>
</feature>
<organism evidence="3 4">
    <name type="scientific">Scleropages formosus</name>
    <name type="common">Asian bonytongue</name>
    <name type="synonym">Osteoglossum formosum</name>
    <dbReference type="NCBI Taxonomy" id="113540"/>
    <lineage>
        <taxon>Eukaryota</taxon>
        <taxon>Metazoa</taxon>
        <taxon>Chordata</taxon>
        <taxon>Craniata</taxon>
        <taxon>Vertebrata</taxon>
        <taxon>Euteleostomi</taxon>
        <taxon>Actinopterygii</taxon>
        <taxon>Neopterygii</taxon>
        <taxon>Teleostei</taxon>
        <taxon>Osteoglossocephala</taxon>
        <taxon>Osteoglossomorpha</taxon>
        <taxon>Osteoglossiformes</taxon>
        <taxon>Osteoglossidae</taxon>
        <taxon>Scleropages</taxon>
    </lineage>
</organism>
<protein>
    <recommendedName>
        <fullName evidence="2">BTB domain-containing protein</fullName>
    </recommendedName>
</protein>
<feature type="region of interest" description="Disordered" evidence="1">
    <location>
        <begin position="33"/>
        <end position="92"/>
    </location>
</feature>
<dbReference type="EMBL" id="JARO02021810">
    <property type="protein sequence ID" value="KPP56376.1"/>
    <property type="molecule type" value="Genomic_DNA"/>
</dbReference>
<feature type="domain" description="BTB" evidence="2">
    <location>
        <begin position="109"/>
        <end position="145"/>
    </location>
</feature>
<proteinExistence type="predicted"/>
<evidence type="ECO:0000259" key="2">
    <source>
        <dbReference type="PROSITE" id="PS50097"/>
    </source>
</evidence>
<dbReference type="STRING" id="113540.ENSSFOP00015055912"/>
<dbReference type="Pfam" id="PF00651">
    <property type="entry name" value="BTB"/>
    <property type="match status" value="1"/>
</dbReference>
<evidence type="ECO:0000256" key="1">
    <source>
        <dbReference type="SAM" id="MobiDB-lite"/>
    </source>
</evidence>
<dbReference type="InterPro" id="IPR000210">
    <property type="entry name" value="BTB/POZ_dom"/>
</dbReference>
<evidence type="ECO:0000313" key="4">
    <source>
        <dbReference type="Proteomes" id="UP000034805"/>
    </source>
</evidence>
<reference evidence="3 4" key="1">
    <citation type="submission" date="2015-08" db="EMBL/GenBank/DDBJ databases">
        <title>The genome of the Asian arowana (Scleropages formosus).</title>
        <authorList>
            <person name="Tan M.H."/>
            <person name="Gan H.M."/>
            <person name="Croft L.J."/>
            <person name="Austin C.M."/>
        </authorList>
    </citation>
    <scope>NUCLEOTIDE SEQUENCE [LARGE SCALE GENOMIC DNA]</scope>
    <source>
        <strain evidence="3">Aro1</strain>
    </source>
</reference>
<dbReference type="AlphaFoldDB" id="A0A0P7UCI3"/>
<gene>
    <name evidence="3" type="ORF">Z043_126012</name>
</gene>
<dbReference type="PROSITE" id="PS50097">
    <property type="entry name" value="BTB"/>
    <property type="match status" value="1"/>
</dbReference>
<sequence>VHICDIVYRCHGDSEGGVQTCCTGASHSFSASVSQSLSPSSSGRASGSVRRPCPASRPDQQREGNAGAPGASSDMEETLRSGKAPKSPAEHKTSAMSVFNELRLEGKLCDAVVKASGVEFRVHRVILMHCAPYTTCSRRPFRQEFHAIGTFSA</sequence>
<evidence type="ECO:0000313" key="3">
    <source>
        <dbReference type="EMBL" id="KPP56376.1"/>
    </source>
</evidence>
<dbReference type="InterPro" id="IPR011333">
    <property type="entry name" value="SKP1/BTB/POZ_sf"/>
</dbReference>
<feature type="compositionally biased region" description="Low complexity" evidence="1">
    <location>
        <begin position="33"/>
        <end position="48"/>
    </location>
</feature>
<dbReference type="Proteomes" id="UP000034805">
    <property type="component" value="Unassembled WGS sequence"/>
</dbReference>